<protein>
    <submittedName>
        <fullName evidence="1">Uncharacterized protein</fullName>
    </submittedName>
</protein>
<accession>A0A8H6E320</accession>
<organism evidence="1 2">
    <name type="scientific">Petromyces alliaceus</name>
    <name type="common">Aspergillus alliaceus</name>
    <dbReference type="NCBI Taxonomy" id="209559"/>
    <lineage>
        <taxon>Eukaryota</taxon>
        <taxon>Fungi</taxon>
        <taxon>Dikarya</taxon>
        <taxon>Ascomycota</taxon>
        <taxon>Pezizomycotina</taxon>
        <taxon>Eurotiomycetes</taxon>
        <taxon>Eurotiomycetidae</taxon>
        <taxon>Eurotiales</taxon>
        <taxon>Aspergillaceae</taxon>
        <taxon>Aspergillus</taxon>
        <taxon>Aspergillus subgen. Circumdati</taxon>
    </lineage>
</organism>
<reference evidence="1 2" key="1">
    <citation type="submission" date="2019-04" db="EMBL/GenBank/DDBJ databases">
        <title>Aspergillus burnettii sp. nov., novel species from soil in southeast Queensland.</title>
        <authorList>
            <person name="Gilchrist C.L.M."/>
            <person name="Pitt J.I."/>
            <person name="Lange L."/>
            <person name="Lacey H.J."/>
            <person name="Vuong D."/>
            <person name="Midgley D.J."/>
            <person name="Greenfield P."/>
            <person name="Bradbury M."/>
            <person name="Lacey E."/>
            <person name="Busk P.K."/>
            <person name="Pilgaard B."/>
            <person name="Chooi Y.H."/>
            <person name="Piggott A.M."/>
        </authorList>
    </citation>
    <scope>NUCLEOTIDE SEQUENCE [LARGE SCALE GENOMIC DNA]</scope>
    <source>
        <strain evidence="1 2">FRR 5400</strain>
    </source>
</reference>
<keyword evidence="2" id="KW-1185">Reference proteome</keyword>
<dbReference type="EMBL" id="SPNV01000252">
    <property type="protein sequence ID" value="KAF5857534.1"/>
    <property type="molecule type" value="Genomic_DNA"/>
</dbReference>
<comment type="caution">
    <text evidence="1">The sequence shown here is derived from an EMBL/GenBank/DDBJ whole genome shotgun (WGS) entry which is preliminary data.</text>
</comment>
<gene>
    <name evidence="1" type="ORF">ETB97_005673</name>
</gene>
<dbReference type="AlphaFoldDB" id="A0A8H6E320"/>
<evidence type="ECO:0000313" key="2">
    <source>
        <dbReference type="Proteomes" id="UP000541154"/>
    </source>
</evidence>
<name>A0A8H6E320_PETAA</name>
<sequence length="90" mass="10662">MIRTSRNPRTEMKRETDEIDAVELLRWLLKHKMKIDFDEYTERPKALTISNVQAFYHLAERGAQVRLLLEKALEQKDFEIVKGPFASEDI</sequence>
<dbReference type="Proteomes" id="UP000541154">
    <property type="component" value="Unassembled WGS sequence"/>
</dbReference>
<proteinExistence type="predicted"/>
<evidence type="ECO:0000313" key="1">
    <source>
        <dbReference type="EMBL" id="KAF5857534.1"/>
    </source>
</evidence>